<feature type="compositionally biased region" description="Polar residues" evidence="1">
    <location>
        <begin position="749"/>
        <end position="760"/>
    </location>
</feature>
<dbReference type="Pfam" id="PF04385">
    <property type="entry name" value="FAINT"/>
    <property type="match status" value="4"/>
</dbReference>
<feature type="region of interest" description="Disordered" evidence="1">
    <location>
        <begin position="534"/>
        <end position="561"/>
    </location>
</feature>
<dbReference type="GeneID" id="15805897"/>
<gene>
    <name evidence="3" type="ORF">BEWA_028650</name>
</gene>
<evidence type="ECO:0000313" key="4">
    <source>
        <dbReference type="Proteomes" id="UP000031512"/>
    </source>
</evidence>
<name>L0AWU0_THEEQ</name>
<dbReference type="EMBL" id="CP001669">
    <property type="protein sequence ID" value="AFZ80015.1"/>
    <property type="molecule type" value="Genomic_DNA"/>
</dbReference>
<dbReference type="Proteomes" id="UP000031512">
    <property type="component" value="Chromosome 1"/>
</dbReference>
<feature type="region of interest" description="Disordered" evidence="1">
    <location>
        <begin position="725"/>
        <end position="766"/>
    </location>
</feature>
<evidence type="ECO:0008006" key="5">
    <source>
        <dbReference type="Google" id="ProtNLM"/>
    </source>
</evidence>
<proteinExistence type="predicted"/>
<protein>
    <recommendedName>
        <fullName evidence="5">Signal peptide containing protein</fullName>
    </recommendedName>
</protein>
<feature type="compositionally biased region" description="Low complexity" evidence="1">
    <location>
        <begin position="293"/>
        <end position="309"/>
    </location>
</feature>
<evidence type="ECO:0000313" key="3">
    <source>
        <dbReference type="EMBL" id="AFZ80015.1"/>
    </source>
</evidence>
<organism evidence="3 4">
    <name type="scientific">Theileria equi strain WA</name>
    <dbReference type="NCBI Taxonomy" id="1537102"/>
    <lineage>
        <taxon>Eukaryota</taxon>
        <taxon>Sar</taxon>
        <taxon>Alveolata</taxon>
        <taxon>Apicomplexa</taxon>
        <taxon>Aconoidasida</taxon>
        <taxon>Piroplasmida</taxon>
        <taxon>Theileriidae</taxon>
        <taxon>Theileria</taxon>
    </lineage>
</organism>
<evidence type="ECO:0000256" key="1">
    <source>
        <dbReference type="SAM" id="MobiDB-lite"/>
    </source>
</evidence>
<reference evidence="3 4" key="1">
    <citation type="journal article" date="2012" name="BMC Genomics">
        <title>Comparative genomic analysis and phylogenetic position of Theileria equi.</title>
        <authorList>
            <person name="Kappmeyer L.S."/>
            <person name="Thiagarajan M."/>
            <person name="Herndon D.R."/>
            <person name="Ramsay J.D."/>
            <person name="Caler E."/>
            <person name="Djikeng A."/>
            <person name="Gillespie J.J."/>
            <person name="Lau A.O."/>
            <person name="Roalson E.H."/>
            <person name="Silva J.C."/>
            <person name="Silva M.G."/>
            <person name="Suarez C.E."/>
            <person name="Ueti M.W."/>
            <person name="Nene V.M."/>
            <person name="Mealey R.H."/>
            <person name="Knowles D.P."/>
            <person name="Brayton K.A."/>
        </authorList>
    </citation>
    <scope>NUCLEOTIDE SEQUENCE [LARGE SCALE GENOMIC DNA]</scope>
    <source>
        <strain evidence="3 4">WA</strain>
    </source>
</reference>
<evidence type="ECO:0000256" key="2">
    <source>
        <dbReference type="SAM" id="SignalP"/>
    </source>
</evidence>
<dbReference type="VEuPathDB" id="PiroplasmaDB:BEWA_028650"/>
<dbReference type="OrthoDB" id="360301at2759"/>
<dbReference type="InterPro" id="IPR007480">
    <property type="entry name" value="DUF529"/>
</dbReference>
<keyword evidence="4" id="KW-1185">Reference proteome</keyword>
<feature type="compositionally biased region" description="Polar residues" evidence="1">
    <location>
        <begin position="542"/>
        <end position="554"/>
    </location>
</feature>
<sequence>MRLFSLLYIILLIKLVRSTKKKITFHLLEPDIFQVTLDVREDSGLEIKKYTPRKGFRINKVKDGDKDLWKSRWIHKDGCKSIQFHSKGETRLVALWVVNNNDTLDIKRFNKVGDKWEKIELEGFNQKIREAKSQEAGSNEGTRPTPVADYKSKVDSTLFDVRESTIDGPFYLTCTPKPNTVVTKLVYGGNTIWDGGKKALFLSALIYLDEYKPRLATLSKKENGKDQTIFLHEDGGSWKEDKAIHTRKLTILKETYGKTRPKKKTIWRETTSELTQELSSLHTTSEEPKGVSPQVPKAPTTPKQTTPVPLNLSNPDKSKVVVYDQYSNEIKTKKYSPRDNYHISSVMEGEVEVWKVDDPNTKCRIVRGYAKDGIEILYLHIDCNGSPNSKHFEKKNGAWHEMDINTYDKKLKEIRGEPEEPEEPVSPFLDKVDTSLFDLEESLEGDVPVLKLTAKDETHELTYGGEVLWEDKKKLCSSAVLYLDGEKPTLAVVDFKDKKKVVKVYLHHDGKQWKKGNERDHNSKLTTLKEKCKPVITPTPSPGNTTKPVTSQANAPKPTTPFKLDITNPDRTKITINDINNTGLPCREYVAQGGYHISSVLDGKINLWIAPKGEICIAVKSFIQDAVTIIAIFIKDGDTKRRKCIEKAGGRWKDIDGQTFEEKLKAIREERVAGNEGAGNDGSPFTLLPPEQITSKQNAENHTENMVNAYASEILGAPAKKPKVVPRAESANEGIATDEPENVTEDTEPQVQSKSTNCTLDLSKPDEDEISVKENKNYGGGVTQKDFSPKEGFKIDYILNNGTPVIKLSEGEEFRSIRLYSKRSSHILMLTINKGQTPEHQYYEKIAGDWYKLKDKSEFNVRLNAMKGSG</sequence>
<feature type="signal peptide" evidence="2">
    <location>
        <begin position="1"/>
        <end position="18"/>
    </location>
</feature>
<dbReference type="AlphaFoldDB" id="L0AWU0"/>
<accession>L0AWU0</accession>
<feature type="compositionally biased region" description="Acidic residues" evidence="1">
    <location>
        <begin position="736"/>
        <end position="748"/>
    </location>
</feature>
<keyword evidence="2" id="KW-0732">Signal</keyword>
<dbReference type="RefSeq" id="XP_004829681.1">
    <property type="nucleotide sequence ID" value="XM_004829624.1"/>
</dbReference>
<dbReference type="KEGG" id="beq:BEWA_028650"/>
<feature type="region of interest" description="Disordered" evidence="1">
    <location>
        <begin position="276"/>
        <end position="314"/>
    </location>
</feature>
<feature type="chain" id="PRO_5003939845" description="Signal peptide containing protein" evidence="2">
    <location>
        <begin position="19"/>
        <end position="870"/>
    </location>
</feature>